<comment type="caution">
    <text evidence="3">The sequence shown here is derived from an EMBL/GenBank/DDBJ whole genome shotgun (WGS) entry which is preliminary data.</text>
</comment>
<dbReference type="Proteomes" id="UP000633136">
    <property type="component" value="Unassembled WGS sequence"/>
</dbReference>
<reference evidence="3" key="2">
    <citation type="submission" date="2020-09" db="EMBL/GenBank/DDBJ databases">
        <authorList>
            <person name="Sun Q."/>
            <person name="Zhou Y."/>
        </authorList>
    </citation>
    <scope>NUCLEOTIDE SEQUENCE</scope>
    <source>
        <strain evidence="3">CGMCC 1.15388</strain>
    </source>
</reference>
<dbReference type="CDD" id="cd08561">
    <property type="entry name" value="GDPD_cytoplasmic_ScUgpQ2_like"/>
    <property type="match status" value="1"/>
</dbReference>
<dbReference type="InterPro" id="IPR030395">
    <property type="entry name" value="GP_PDE_dom"/>
</dbReference>
<dbReference type="RefSeq" id="WP_188682058.1">
    <property type="nucleotide sequence ID" value="NZ_BMIS01000001.1"/>
</dbReference>
<dbReference type="GO" id="GO:0006629">
    <property type="term" value="P:lipid metabolic process"/>
    <property type="evidence" value="ECO:0007669"/>
    <property type="project" value="InterPro"/>
</dbReference>
<proteinExistence type="predicted"/>
<keyword evidence="1" id="KW-0472">Membrane</keyword>
<dbReference type="PANTHER" id="PTHR43805">
    <property type="entry name" value="GLYCEROPHOSPHORYL DIESTER PHOSPHODIESTERASE"/>
    <property type="match status" value="1"/>
</dbReference>
<name>A0A917AK36_9MICC</name>
<dbReference type="GO" id="GO:0008081">
    <property type="term" value="F:phosphoric diester hydrolase activity"/>
    <property type="evidence" value="ECO:0007669"/>
    <property type="project" value="InterPro"/>
</dbReference>
<feature type="domain" description="GP-PDE" evidence="2">
    <location>
        <begin position="31"/>
        <end position="268"/>
    </location>
</feature>
<keyword evidence="1" id="KW-0812">Transmembrane</keyword>
<keyword evidence="1" id="KW-1133">Transmembrane helix</keyword>
<keyword evidence="4" id="KW-1185">Reference proteome</keyword>
<feature type="transmembrane region" description="Helical" evidence="1">
    <location>
        <begin position="174"/>
        <end position="193"/>
    </location>
</feature>
<sequence>MSYREHPYRDVPYLLNSRPGAPGTVDLHHSPLAFVHRGGDPARENTMAAFEDAVAMGYRYMEIDVRTSSDGVLVVFHDESLDRITDGAGRLSEKTWEELSALRLRASGEPLLRFEELLTRWEDVHLNVDLKDEASVEEFARLVEAHGAHDRVLAASFNDARRHRVRRALSRRTAASGGWVVTALIVLLGPLGLMRRSGRRAAEIDCLQVPISQGRIRVVTRGFIRRCHQAGLQVHVWVVDEPAEMHRLLDMGVDGLMTDDAAALAKVMTERDGAVWPQR</sequence>
<evidence type="ECO:0000313" key="3">
    <source>
        <dbReference type="EMBL" id="GGE58387.1"/>
    </source>
</evidence>
<reference evidence="3" key="1">
    <citation type="journal article" date="2014" name="Int. J. Syst. Evol. Microbiol.">
        <title>Complete genome sequence of Corynebacterium casei LMG S-19264T (=DSM 44701T), isolated from a smear-ripened cheese.</title>
        <authorList>
            <consortium name="US DOE Joint Genome Institute (JGI-PGF)"/>
            <person name="Walter F."/>
            <person name="Albersmeier A."/>
            <person name="Kalinowski J."/>
            <person name="Ruckert C."/>
        </authorList>
    </citation>
    <scope>NUCLEOTIDE SEQUENCE</scope>
    <source>
        <strain evidence="3">CGMCC 1.15388</strain>
    </source>
</reference>
<dbReference type="PROSITE" id="PS51704">
    <property type="entry name" value="GP_PDE"/>
    <property type="match status" value="1"/>
</dbReference>
<protein>
    <submittedName>
        <fullName evidence="3">Glycerophosphoryl diester phosphodiesterase</fullName>
    </submittedName>
</protein>
<dbReference type="InterPro" id="IPR017946">
    <property type="entry name" value="PLC-like_Pdiesterase_TIM-brl"/>
</dbReference>
<dbReference type="Pfam" id="PF03009">
    <property type="entry name" value="GDPD"/>
    <property type="match status" value="1"/>
</dbReference>
<dbReference type="PROSITE" id="PS50007">
    <property type="entry name" value="PIPLC_X_DOMAIN"/>
    <property type="match status" value="1"/>
</dbReference>
<dbReference type="EMBL" id="BMIS01000001">
    <property type="protein sequence ID" value="GGE58387.1"/>
    <property type="molecule type" value="Genomic_DNA"/>
</dbReference>
<dbReference type="AlphaFoldDB" id="A0A917AK36"/>
<evidence type="ECO:0000256" key="1">
    <source>
        <dbReference type="SAM" id="Phobius"/>
    </source>
</evidence>
<dbReference type="SUPFAM" id="SSF51695">
    <property type="entry name" value="PLC-like phosphodiesterases"/>
    <property type="match status" value="1"/>
</dbReference>
<evidence type="ECO:0000313" key="4">
    <source>
        <dbReference type="Proteomes" id="UP000633136"/>
    </source>
</evidence>
<organism evidence="3 4">
    <name type="scientific">Nesterenkonia cremea</name>
    <dbReference type="NCBI Taxonomy" id="1882340"/>
    <lineage>
        <taxon>Bacteria</taxon>
        <taxon>Bacillati</taxon>
        <taxon>Actinomycetota</taxon>
        <taxon>Actinomycetes</taxon>
        <taxon>Micrococcales</taxon>
        <taxon>Micrococcaceae</taxon>
        <taxon>Nesterenkonia</taxon>
    </lineage>
</organism>
<dbReference type="Gene3D" id="3.20.20.190">
    <property type="entry name" value="Phosphatidylinositol (PI) phosphodiesterase"/>
    <property type="match status" value="1"/>
</dbReference>
<accession>A0A917AK36</accession>
<dbReference type="PANTHER" id="PTHR43805:SF1">
    <property type="entry name" value="GP-PDE DOMAIN-CONTAINING PROTEIN"/>
    <property type="match status" value="1"/>
</dbReference>
<gene>
    <name evidence="3" type="ORF">GCM10011401_01390</name>
</gene>
<evidence type="ECO:0000259" key="2">
    <source>
        <dbReference type="PROSITE" id="PS51704"/>
    </source>
</evidence>